<dbReference type="Proteomes" id="UP000682308">
    <property type="component" value="Unassembled WGS sequence"/>
</dbReference>
<accession>A0A941FJM1</accession>
<dbReference type="AlphaFoldDB" id="A0A941FJM1"/>
<dbReference type="Pfam" id="PF02655">
    <property type="entry name" value="ATP-grasp_3"/>
    <property type="match status" value="1"/>
</dbReference>
<evidence type="ECO:0000259" key="2">
    <source>
        <dbReference type="PROSITE" id="PS50975"/>
    </source>
</evidence>
<protein>
    <submittedName>
        <fullName evidence="3">ATP-grasp domain-containing protein</fullName>
    </submittedName>
</protein>
<comment type="caution">
    <text evidence="3">The sequence shown here is derived from an EMBL/GenBank/DDBJ whole genome shotgun (WGS) entry which is preliminary data.</text>
</comment>
<keyword evidence="4" id="KW-1185">Reference proteome</keyword>
<feature type="domain" description="ATP-grasp" evidence="2">
    <location>
        <begin position="118"/>
        <end position="295"/>
    </location>
</feature>
<keyword evidence="1" id="KW-0547">Nucleotide-binding</keyword>
<evidence type="ECO:0000256" key="1">
    <source>
        <dbReference type="PROSITE-ProRule" id="PRU00409"/>
    </source>
</evidence>
<dbReference type="Gene3D" id="3.40.50.20">
    <property type="match status" value="1"/>
</dbReference>
<name>A0A941FJM1_9ACTN</name>
<dbReference type="Gene3D" id="3.30.470.20">
    <property type="entry name" value="ATP-grasp fold, B domain"/>
    <property type="match status" value="1"/>
</dbReference>
<gene>
    <name evidence="3" type="ORF">KEF29_23770</name>
</gene>
<keyword evidence="1" id="KW-0067">ATP-binding</keyword>
<organism evidence="3 4">
    <name type="scientific">Streptomyces tuirus</name>
    <dbReference type="NCBI Taxonomy" id="68278"/>
    <lineage>
        <taxon>Bacteria</taxon>
        <taxon>Bacillati</taxon>
        <taxon>Actinomycetota</taxon>
        <taxon>Actinomycetes</taxon>
        <taxon>Kitasatosporales</taxon>
        <taxon>Streptomycetaceae</taxon>
        <taxon>Streptomyces</taxon>
    </lineage>
</organism>
<evidence type="ECO:0000313" key="4">
    <source>
        <dbReference type="Proteomes" id="UP000682308"/>
    </source>
</evidence>
<dbReference type="PROSITE" id="PS50975">
    <property type="entry name" value="ATP_GRASP"/>
    <property type="match status" value="1"/>
</dbReference>
<dbReference type="GO" id="GO:0046872">
    <property type="term" value="F:metal ion binding"/>
    <property type="evidence" value="ECO:0007669"/>
    <property type="project" value="InterPro"/>
</dbReference>
<sequence>MTVLLTDGSSLASRQIATALAWSGHHVEAVDRNPLCLARMTRHVRRVHQVPSFGAEPLSWLAAVLRLLETRSFDVVLPTQEQAALLAKVAEQVRRRGVGLAVPDFRALARVQDKVAAEHALGDLDVPRPHTDVVYSAAELLKCQTPVFVKRAIGTASNGVRRATTANDLRSVAEQLEREGAFGDGVVAQRPADGPLVMVQALYDHGVLVAHHCCERVREGAGGGASAKTGRSVPGLREVLSRFGEGLGWHAAVSFDVILSPDGLSFIDVNPRLVEPLNALFSGVDLVDGMLRLSRGEAVREIATSGSGARTHQLLLALLGAAREGRGDGEFSGS</sequence>
<proteinExistence type="predicted"/>
<reference evidence="3 4" key="1">
    <citation type="submission" date="2021-04" db="EMBL/GenBank/DDBJ databases">
        <title>Characterization of the biosynthetic gene cluster of new lipopeptides with antitumor activity in the genome of the marine Streptomyces PHM034.</title>
        <authorList>
            <person name="Ceniceros A."/>
            <person name="Canedo L."/>
            <person name="Mendez C."/>
            <person name="Olano C."/>
            <person name="Schleissner C."/>
            <person name="Cuevas C."/>
            <person name="De La Calle F."/>
            <person name="Salas J.A."/>
        </authorList>
    </citation>
    <scope>NUCLEOTIDE SEQUENCE [LARGE SCALE GENOMIC DNA]</scope>
    <source>
        <strain evidence="3 4">PHM034</strain>
    </source>
</reference>
<evidence type="ECO:0000313" key="3">
    <source>
        <dbReference type="EMBL" id="MBR8641377.1"/>
    </source>
</evidence>
<dbReference type="EMBL" id="JAGTPG010000002">
    <property type="protein sequence ID" value="MBR8641377.1"/>
    <property type="molecule type" value="Genomic_DNA"/>
</dbReference>
<dbReference type="SUPFAM" id="SSF56059">
    <property type="entry name" value="Glutathione synthetase ATP-binding domain-like"/>
    <property type="match status" value="1"/>
</dbReference>
<dbReference type="InterPro" id="IPR011761">
    <property type="entry name" value="ATP-grasp"/>
</dbReference>
<dbReference type="GO" id="GO:0005524">
    <property type="term" value="F:ATP binding"/>
    <property type="evidence" value="ECO:0007669"/>
    <property type="project" value="UniProtKB-UniRule"/>
</dbReference>
<dbReference type="InterPro" id="IPR003806">
    <property type="entry name" value="ATP-grasp_PylC-type"/>
</dbReference>